<feature type="domain" description="Peptidase C14 caspase" evidence="2">
    <location>
        <begin position="29"/>
        <end position="284"/>
    </location>
</feature>
<dbReference type="AlphaFoldDB" id="A0A284RMU0"/>
<dbReference type="GO" id="GO:0006508">
    <property type="term" value="P:proteolysis"/>
    <property type="evidence" value="ECO:0007669"/>
    <property type="project" value="InterPro"/>
</dbReference>
<dbReference type="Gene3D" id="3.40.50.1460">
    <property type="match status" value="1"/>
</dbReference>
<accession>A0A284RMU0</accession>
<evidence type="ECO:0000313" key="4">
    <source>
        <dbReference type="Proteomes" id="UP000219338"/>
    </source>
</evidence>
<dbReference type="PANTHER" id="PTHR48104">
    <property type="entry name" value="METACASPASE-4"/>
    <property type="match status" value="1"/>
</dbReference>
<dbReference type="OMA" id="DGKHIHQ"/>
<proteinExistence type="inferred from homology"/>
<evidence type="ECO:0000259" key="2">
    <source>
        <dbReference type="Pfam" id="PF00656"/>
    </source>
</evidence>
<dbReference type="EMBL" id="FUEG01000011">
    <property type="protein sequence ID" value="SJL10034.1"/>
    <property type="molecule type" value="Genomic_DNA"/>
</dbReference>
<dbReference type="InterPro" id="IPR050452">
    <property type="entry name" value="Metacaspase"/>
</dbReference>
<dbReference type="PANTHER" id="PTHR48104:SF30">
    <property type="entry name" value="METACASPASE-1"/>
    <property type="match status" value="1"/>
</dbReference>
<dbReference type="GO" id="GO:0005737">
    <property type="term" value="C:cytoplasm"/>
    <property type="evidence" value="ECO:0007669"/>
    <property type="project" value="TreeGrafter"/>
</dbReference>
<dbReference type="Pfam" id="PF00656">
    <property type="entry name" value="Peptidase_C14"/>
    <property type="match status" value="1"/>
</dbReference>
<dbReference type="Proteomes" id="UP000219338">
    <property type="component" value="Unassembled WGS sequence"/>
</dbReference>
<organism evidence="3 4">
    <name type="scientific">Armillaria ostoyae</name>
    <name type="common">Armillaria root rot fungus</name>
    <dbReference type="NCBI Taxonomy" id="47428"/>
    <lineage>
        <taxon>Eukaryota</taxon>
        <taxon>Fungi</taxon>
        <taxon>Dikarya</taxon>
        <taxon>Basidiomycota</taxon>
        <taxon>Agaricomycotina</taxon>
        <taxon>Agaricomycetes</taxon>
        <taxon>Agaricomycetidae</taxon>
        <taxon>Agaricales</taxon>
        <taxon>Marasmiineae</taxon>
        <taxon>Physalacriaceae</taxon>
        <taxon>Armillaria</taxon>
    </lineage>
</organism>
<name>A0A284RMU0_ARMOS</name>
<dbReference type="InterPro" id="IPR011600">
    <property type="entry name" value="Pept_C14_caspase"/>
</dbReference>
<protein>
    <recommendedName>
        <fullName evidence="2">Peptidase C14 caspase domain-containing protein</fullName>
    </recommendedName>
</protein>
<evidence type="ECO:0000313" key="3">
    <source>
        <dbReference type="EMBL" id="SJL10034.1"/>
    </source>
</evidence>
<keyword evidence="4" id="KW-1185">Reference proteome</keyword>
<gene>
    <name evidence="3" type="ORF">ARMOST_13416</name>
</gene>
<reference evidence="4" key="1">
    <citation type="journal article" date="2017" name="Nat. Ecol. Evol.">
        <title>Genome expansion and lineage-specific genetic innovations in the forest pathogenic fungi Armillaria.</title>
        <authorList>
            <person name="Sipos G."/>
            <person name="Prasanna A.N."/>
            <person name="Walter M.C."/>
            <person name="O'Connor E."/>
            <person name="Balint B."/>
            <person name="Krizsan K."/>
            <person name="Kiss B."/>
            <person name="Hess J."/>
            <person name="Varga T."/>
            <person name="Slot J."/>
            <person name="Riley R."/>
            <person name="Boka B."/>
            <person name="Rigling D."/>
            <person name="Barry K."/>
            <person name="Lee J."/>
            <person name="Mihaltcheva S."/>
            <person name="LaButti K."/>
            <person name="Lipzen A."/>
            <person name="Waldron R."/>
            <person name="Moloney N.M."/>
            <person name="Sperisen C."/>
            <person name="Kredics L."/>
            <person name="Vagvoelgyi C."/>
            <person name="Patrignani A."/>
            <person name="Fitzpatrick D."/>
            <person name="Nagy I."/>
            <person name="Doyle S."/>
            <person name="Anderson J.B."/>
            <person name="Grigoriev I.V."/>
            <person name="Gueldener U."/>
            <person name="Muensterkoetter M."/>
            <person name="Nagy L.G."/>
        </authorList>
    </citation>
    <scope>NUCLEOTIDE SEQUENCE [LARGE SCALE GENOMIC DNA]</scope>
    <source>
        <strain evidence="4">C18/9</strain>
    </source>
</reference>
<dbReference type="OrthoDB" id="3223806at2759"/>
<dbReference type="GO" id="GO:0004197">
    <property type="term" value="F:cysteine-type endopeptidase activity"/>
    <property type="evidence" value="ECO:0007669"/>
    <property type="project" value="InterPro"/>
</dbReference>
<evidence type="ECO:0000256" key="1">
    <source>
        <dbReference type="ARBA" id="ARBA00009005"/>
    </source>
</evidence>
<sequence length="797" mass="88416">MNYAIRRRVMYWSQNKIFQKKYLPQSPIFALVIGVNTYEGEKYKEFQLTGAVGDANDFQKYLLEDLRVPKEHITSLRDKGATRTAIIQGFRDLGSDQRIVRGQAIIVIYFAGHGAAADKPKEWSDWESPDNRIEMLCPSDMGLLDGKKVVIEGIPDRTISQLLTVISNAKGNNITLILDCCHSAGINRGGDSNDAPNTRSRQLLQPPKVSPDCDSTIWSLAPKTQAVAGFAGTPRDSHVLLAACSRSQTAKEVDGKGLFTRALLKVMRERSMAKGELTYTSLMRSLSIPQHWQTPHLDGKHIHQKIFTLWKDIAESPRIACSYGDGQSFLTLRAGSLLGITPNSTFHIYRTESGSGLYTTAAAQRVGTYISYLIPSAPDFFSKSSQPWYYAQMVTLSGFNFAIHCNDPNLLTTVLGDNRGPELLLAVSIVLNSRDADLCLTVEEREGQKVVLFDWGNRNPLLSAERTGLPPHSSSCPYDPSSDGISKIRNIINLYAHFTSHLDTPNVFPLTKFVSIEMKQLHESKLTGPNLLTSGDNESIHVSVDMSLPENQRPYYGFTIHNITKVNLYVYLFYFDASTLEIDTWYNPKMGSDHVEGQGHKVDACLPPNEKLDLGAGHAGVLPFQFNVPPKQDVDICFFKFFVSHQPVDLGSINQSPLPEFLAVSRGARQTKPPSPPPLPPVLPDSWASRTISVIQKHNSAEQKRVTTRDPCGADISTIHTAPSPSPSPLLPLAPVPEPLPGHTSTTHAIDSQALARNVPPEPTQWWQWLLTWMRRPLEVGYAAIYAARGFFTAKRT</sequence>
<comment type="similarity">
    <text evidence="1">Belongs to the peptidase C14B family.</text>
</comment>